<keyword evidence="1" id="KW-0812">Transmembrane</keyword>
<evidence type="ECO:0000313" key="3">
    <source>
        <dbReference type="Proteomes" id="UP000031278"/>
    </source>
</evidence>
<dbReference type="EMBL" id="JWLZ01000217">
    <property type="protein sequence ID" value="KHT58756.1"/>
    <property type="molecule type" value="Genomic_DNA"/>
</dbReference>
<keyword evidence="1" id="KW-1133">Transmembrane helix</keyword>
<comment type="caution">
    <text evidence="2">The sequence shown here is derived from an EMBL/GenBank/DDBJ whole genome shotgun (WGS) entry which is preliminary data.</text>
</comment>
<reference evidence="2 3" key="1">
    <citation type="submission" date="2014-12" db="EMBL/GenBank/DDBJ databases">
        <title>Genome sequencing of Photobacterium gaetbulicola AD005a.</title>
        <authorList>
            <person name="Adrian T.G.S."/>
            <person name="Chan K.G."/>
        </authorList>
    </citation>
    <scope>NUCLEOTIDE SEQUENCE [LARGE SCALE GENOMIC DNA]</scope>
    <source>
        <strain evidence="2 3">AD005a</strain>
    </source>
</reference>
<dbReference type="AlphaFoldDB" id="A0A0B9GIF0"/>
<feature type="transmembrane region" description="Helical" evidence="1">
    <location>
        <begin position="37"/>
        <end position="55"/>
    </location>
</feature>
<sequence length="85" mass="9469">MNNVSTTSNLTVISYLLLVLGICLGFFGLALSSLETISYYLVMTSIPFYLFGKVVEAIKENTNIKIDIYNESKDDTPLVIKNNIL</sequence>
<accession>A0A0B9GIF0</accession>
<gene>
    <name evidence="2" type="ORF">RJ45_24905</name>
</gene>
<feature type="transmembrane region" description="Helical" evidence="1">
    <location>
        <begin position="12"/>
        <end position="31"/>
    </location>
</feature>
<organism evidence="2 3">
    <name type="scientific">Photobacterium gaetbulicola</name>
    <dbReference type="NCBI Taxonomy" id="1295392"/>
    <lineage>
        <taxon>Bacteria</taxon>
        <taxon>Pseudomonadati</taxon>
        <taxon>Pseudomonadota</taxon>
        <taxon>Gammaproteobacteria</taxon>
        <taxon>Vibrionales</taxon>
        <taxon>Vibrionaceae</taxon>
        <taxon>Photobacterium</taxon>
    </lineage>
</organism>
<evidence type="ECO:0000256" key="1">
    <source>
        <dbReference type="SAM" id="Phobius"/>
    </source>
</evidence>
<proteinExistence type="predicted"/>
<keyword evidence="1" id="KW-0472">Membrane</keyword>
<dbReference type="Proteomes" id="UP000031278">
    <property type="component" value="Unassembled WGS sequence"/>
</dbReference>
<evidence type="ECO:0000313" key="2">
    <source>
        <dbReference type="EMBL" id="KHT58756.1"/>
    </source>
</evidence>
<dbReference type="RefSeq" id="WP_039469311.1">
    <property type="nucleotide sequence ID" value="NZ_JWLZ01000217.1"/>
</dbReference>
<name>A0A0B9GIF0_9GAMM</name>
<protein>
    <submittedName>
        <fullName evidence="2">Uncharacterized protein</fullName>
    </submittedName>
</protein>